<dbReference type="EMBL" id="CP020559">
    <property type="protein sequence ID" value="ARE88019.1"/>
    <property type="molecule type" value="Genomic_DNA"/>
</dbReference>
<name>A0AAC9WGP1_9CLOT</name>
<dbReference type="RefSeq" id="WP_156778839.1">
    <property type="nucleotide sequence ID" value="NZ_CP017603.1"/>
</dbReference>
<dbReference type="Proteomes" id="UP000192478">
    <property type="component" value="Chromosome"/>
</dbReference>
<proteinExistence type="predicted"/>
<sequence>MNKAIPKDLSKIQHKDNVRMTAKISNQINTNQQSNMALSAYSVTTQSCSTVNINFG</sequence>
<organism evidence="1 2">
    <name type="scientific">Clostridium formicaceticum</name>
    <dbReference type="NCBI Taxonomy" id="1497"/>
    <lineage>
        <taxon>Bacteria</taxon>
        <taxon>Bacillati</taxon>
        <taxon>Bacillota</taxon>
        <taxon>Clostridia</taxon>
        <taxon>Eubacteriales</taxon>
        <taxon>Clostridiaceae</taxon>
        <taxon>Clostridium</taxon>
    </lineage>
</organism>
<reference evidence="1 2" key="1">
    <citation type="submission" date="2017-03" db="EMBL/GenBank/DDBJ databases">
        <title>Complete sequence of Clostridium formicaceticum DSM 92.</title>
        <authorList>
            <person name="Poehlein A."/>
            <person name="Karl M."/>
            <person name="Bengelsdorf F.R."/>
            <person name="Duerre P."/>
            <person name="Daniel R."/>
        </authorList>
    </citation>
    <scope>NUCLEOTIDE SEQUENCE [LARGE SCALE GENOMIC DNA]</scope>
    <source>
        <strain evidence="1 2">DSM 92</strain>
    </source>
</reference>
<dbReference type="AlphaFoldDB" id="A0AAC9WGP1"/>
<protein>
    <submittedName>
        <fullName evidence="1">Uncharacterized protein</fullName>
    </submittedName>
</protein>
<accession>A0AAC9WGP1</accession>
<gene>
    <name evidence="1" type="ORF">CLFO_24200</name>
</gene>
<evidence type="ECO:0000313" key="2">
    <source>
        <dbReference type="Proteomes" id="UP000192478"/>
    </source>
</evidence>
<evidence type="ECO:0000313" key="1">
    <source>
        <dbReference type="EMBL" id="ARE88019.1"/>
    </source>
</evidence>